<dbReference type="Pfam" id="PF00078">
    <property type="entry name" value="RVT_1"/>
    <property type="match status" value="1"/>
</dbReference>
<protein>
    <recommendedName>
        <fullName evidence="1">Reverse transcriptase domain-containing protein</fullName>
    </recommendedName>
</protein>
<dbReference type="PANTHER" id="PTHR47027">
    <property type="entry name" value="REVERSE TRANSCRIPTASE DOMAIN-CONTAINING PROTEIN"/>
    <property type="match status" value="1"/>
</dbReference>
<dbReference type="CDD" id="cd09076">
    <property type="entry name" value="L1-EN"/>
    <property type="match status" value="1"/>
</dbReference>
<dbReference type="SUPFAM" id="SSF56219">
    <property type="entry name" value="DNase I-like"/>
    <property type="match status" value="1"/>
</dbReference>
<feature type="domain" description="Reverse transcriptase" evidence="1">
    <location>
        <begin position="551"/>
        <end position="823"/>
    </location>
</feature>
<reference evidence="3" key="1">
    <citation type="submission" date="2024-04" db="EMBL/GenBank/DDBJ databases">
        <title>Salinicola lusitanus LLJ914,a marine bacterium isolated from the Okinawa Trough.</title>
        <authorList>
            <person name="Li J."/>
        </authorList>
    </citation>
    <scope>NUCLEOTIDE SEQUENCE [LARGE SCALE GENOMIC DNA]</scope>
</reference>
<evidence type="ECO:0000259" key="1">
    <source>
        <dbReference type="PROSITE" id="PS50878"/>
    </source>
</evidence>
<dbReference type="SUPFAM" id="SSF56672">
    <property type="entry name" value="DNA/RNA polymerases"/>
    <property type="match status" value="1"/>
</dbReference>
<proteinExistence type="predicted"/>
<sequence length="854" mass="96102">MGAIDDGSYIIIEREKYFVTKLTRERTAHNGNGLQPAPDQRVRINLRRRTRVATWNVQTLLQPGAATLLSRELCRYNITLAGLCEVRWQGSGEITAGDHCYIWSGPERRTGLYGVALAIPKALRKSLISWTPLSDRLLSARFLHQHGKMTVLVAYAPTNVADEDVKDTFFDQLHQAANRAPPHDITIILTDANATLSSCDRLPGSPVGTIFADKSTNDNGNRLLHLCHHNNLCVADTWFPRKLIHYYTWYSPDGRTRKALDHILISRRWKSFVTNCRVYRGAELGNTDHRLLVAQLKLKLRANQHTKTPPRLDSSLLTDPYIATDFSRSIHHTFNTLAPNKVTDWMTFKESVIQSAHNVLGCSRPSPKKPWISEKTLDIINLRREARLRGDMPEYRRLNHLRNVAIAEDREKFWEAEAEHLESAANNNNMSRVFSLLRQARNGPRIKTALVKDSDGHLLTTEVTCLERWKEHFSLLLQQGSTSADSTTLTGANVASVSNTCNTDPVTPEEVRAALRKINNRKAPGICAITAEMLKSGGDGVVEWLTHIFNQVWQTERLPSDWTRGVILPFWKRKGDRLDCCNHRGITLLSIPGKLFTRILLTRALPAIRSNRRPQQAGFMPNRSTTDHISAVRLLIEKTYEFRKDRCLYIGFIDLKAAFDTVCHASLWSILQALGAPAKIVTLFKRLYSNAQSCVRVNGKDSDWFPISSGVRQGCVAAPDLFNCIIDHLMHKVCERVPGVSFGDYHLTDLEYADDTILLSASHSQLRDALAIYSAEAKKLGLQVSWTKTKFMYVGDGPDPPPIQLGNDIVEPVKSFVYLGSIVTNNGDLNPEITKKSLQLQPAVSWNTLETSTS</sequence>
<gene>
    <name evidence="2" type="ORF">WMY93_009849</name>
</gene>
<comment type="caution">
    <text evidence="2">The sequence shown here is derived from an EMBL/GenBank/DDBJ whole genome shotgun (WGS) entry which is preliminary data.</text>
</comment>
<dbReference type="EMBL" id="JBBPFD010000007">
    <property type="protein sequence ID" value="KAK7918565.1"/>
    <property type="molecule type" value="Genomic_DNA"/>
</dbReference>
<dbReference type="Gene3D" id="3.60.10.10">
    <property type="entry name" value="Endonuclease/exonuclease/phosphatase"/>
    <property type="match status" value="1"/>
</dbReference>
<dbReference type="InterPro" id="IPR036691">
    <property type="entry name" value="Endo/exonu/phosph_ase_sf"/>
</dbReference>
<evidence type="ECO:0000313" key="2">
    <source>
        <dbReference type="EMBL" id="KAK7918565.1"/>
    </source>
</evidence>
<dbReference type="CDD" id="cd01650">
    <property type="entry name" value="RT_nLTR_like"/>
    <property type="match status" value="1"/>
</dbReference>
<dbReference type="Proteomes" id="UP001460270">
    <property type="component" value="Unassembled WGS sequence"/>
</dbReference>
<accession>A0AAW0P718</accession>
<organism evidence="2 3">
    <name type="scientific">Mugilogobius chulae</name>
    <name type="common">yellowstripe goby</name>
    <dbReference type="NCBI Taxonomy" id="88201"/>
    <lineage>
        <taxon>Eukaryota</taxon>
        <taxon>Metazoa</taxon>
        <taxon>Chordata</taxon>
        <taxon>Craniata</taxon>
        <taxon>Vertebrata</taxon>
        <taxon>Euteleostomi</taxon>
        <taxon>Actinopterygii</taxon>
        <taxon>Neopterygii</taxon>
        <taxon>Teleostei</taxon>
        <taxon>Neoteleostei</taxon>
        <taxon>Acanthomorphata</taxon>
        <taxon>Gobiaria</taxon>
        <taxon>Gobiiformes</taxon>
        <taxon>Gobioidei</taxon>
        <taxon>Gobiidae</taxon>
        <taxon>Gobionellinae</taxon>
        <taxon>Mugilogobius</taxon>
    </lineage>
</organism>
<dbReference type="AlphaFoldDB" id="A0AAW0P718"/>
<evidence type="ECO:0000313" key="3">
    <source>
        <dbReference type="Proteomes" id="UP001460270"/>
    </source>
</evidence>
<dbReference type="InterPro" id="IPR000477">
    <property type="entry name" value="RT_dom"/>
</dbReference>
<dbReference type="PROSITE" id="PS50878">
    <property type="entry name" value="RT_POL"/>
    <property type="match status" value="1"/>
</dbReference>
<name>A0AAW0P718_9GOBI</name>
<dbReference type="PANTHER" id="PTHR47027:SF24">
    <property type="entry name" value="RIBONUCLEASE H"/>
    <property type="match status" value="1"/>
</dbReference>
<keyword evidence="3" id="KW-1185">Reference proteome</keyword>
<dbReference type="InterPro" id="IPR043502">
    <property type="entry name" value="DNA/RNA_pol_sf"/>
</dbReference>